<feature type="domain" description="Epg5-like TPR" evidence="4">
    <location>
        <begin position="1174"/>
        <end position="1295"/>
    </location>
</feature>
<dbReference type="EMBL" id="JADGJH010000454">
    <property type="protein sequence ID" value="KAJ3128679.1"/>
    <property type="molecule type" value="Genomic_DNA"/>
</dbReference>
<evidence type="ECO:0000256" key="2">
    <source>
        <dbReference type="ARBA" id="ARBA00023006"/>
    </source>
</evidence>
<comment type="caution">
    <text evidence="5">The sequence shown here is derived from an EMBL/GenBank/DDBJ whole genome shotgun (WGS) entry which is preliminary data.</text>
</comment>
<evidence type="ECO:0000259" key="4">
    <source>
        <dbReference type="Pfam" id="PF26573"/>
    </source>
</evidence>
<evidence type="ECO:0000313" key="5">
    <source>
        <dbReference type="EMBL" id="KAJ3128679.1"/>
    </source>
</evidence>
<accession>A0AAD5XJH3</accession>
<gene>
    <name evidence="5" type="ORF">HK100_009052</name>
</gene>
<protein>
    <recommendedName>
        <fullName evidence="4">Epg5-like TPR domain-containing protein</fullName>
    </recommendedName>
</protein>
<evidence type="ECO:0000313" key="6">
    <source>
        <dbReference type="Proteomes" id="UP001211907"/>
    </source>
</evidence>
<comment type="similarity">
    <text evidence="1">Belongs to the EPG5 family.</text>
</comment>
<dbReference type="PANTHER" id="PTHR31139:SF4">
    <property type="entry name" value="ECTOPIC P GRANULES PROTEIN 5 HOMOLOG"/>
    <property type="match status" value="1"/>
</dbReference>
<feature type="compositionally biased region" description="Basic residues" evidence="3">
    <location>
        <begin position="7"/>
        <end position="17"/>
    </location>
</feature>
<evidence type="ECO:0000256" key="1">
    <source>
        <dbReference type="ARBA" id="ARBA00010948"/>
    </source>
</evidence>
<organism evidence="5 6">
    <name type="scientific">Physocladia obscura</name>
    <dbReference type="NCBI Taxonomy" id="109957"/>
    <lineage>
        <taxon>Eukaryota</taxon>
        <taxon>Fungi</taxon>
        <taxon>Fungi incertae sedis</taxon>
        <taxon>Chytridiomycota</taxon>
        <taxon>Chytridiomycota incertae sedis</taxon>
        <taxon>Chytridiomycetes</taxon>
        <taxon>Chytridiales</taxon>
        <taxon>Chytriomycetaceae</taxon>
        <taxon>Physocladia</taxon>
    </lineage>
</organism>
<proteinExistence type="inferred from homology"/>
<dbReference type="GO" id="GO:0097352">
    <property type="term" value="P:autophagosome maturation"/>
    <property type="evidence" value="ECO:0007669"/>
    <property type="project" value="TreeGrafter"/>
</dbReference>
<dbReference type="PANTHER" id="PTHR31139">
    <property type="entry name" value="ECTOPIC P GRANULES PROTEIN 5 HOMOLOG"/>
    <property type="match status" value="1"/>
</dbReference>
<reference evidence="5" key="1">
    <citation type="submission" date="2020-05" db="EMBL/GenBank/DDBJ databases">
        <title>Phylogenomic resolution of chytrid fungi.</title>
        <authorList>
            <person name="Stajich J.E."/>
            <person name="Amses K."/>
            <person name="Simmons R."/>
            <person name="Seto K."/>
            <person name="Myers J."/>
            <person name="Bonds A."/>
            <person name="Quandt C.A."/>
            <person name="Barry K."/>
            <person name="Liu P."/>
            <person name="Grigoriev I."/>
            <person name="Longcore J.E."/>
            <person name="James T.Y."/>
        </authorList>
    </citation>
    <scope>NUCLEOTIDE SEQUENCE</scope>
    <source>
        <strain evidence="5">JEL0513</strain>
    </source>
</reference>
<dbReference type="GO" id="GO:0005737">
    <property type="term" value="C:cytoplasm"/>
    <property type="evidence" value="ECO:0007669"/>
    <property type="project" value="TreeGrafter"/>
</dbReference>
<keyword evidence="6" id="KW-1185">Reference proteome</keyword>
<dbReference type="Proteomes" id="UP001211907">
    <property type="component" value="Unassembled WGS sequence"/>
</dbReference>
<dbReference type="Pfam" id="PF26573">
    <property type="entry name" value="TPR_Epg5_2"/>
    <property type="match status" value="1"/>
</dbReference>
<feature type="region of interest" description="Disordered" evidence="3">
    <location>
        <begin position="1"/>
        <end position="40"/>
    </location>
</feature>
<sequence length="2216" mass="253993">MEESVVKRTKTKLKKRTVAIAEPNDAGERDRESDLGPPPAPFQFQALDANIQIHVRDANDAHYSIQDKSEPTHATAPPFSNILAQRIMRVEYPSALHSDAQLVNVYYPEVADLPQIHNPEFTALEYEIITSDEVYPSAPPIELHQQIMQYVTPVPLEDTILEHIYTNSNLQESSKNITDFRKNAKYIHLRDKFFETVLEYEKSFSMSQISQSKIKSVNASIKLLTSKVWTMKKSTQKLTARCLDNNNLVHFVNSETAFLSLEDLNRLKFLLTVDLANLLHEKKTSLFQTKMLKLWIQTYIDEHLNEIYQAYSKFATIKNSDIQMLKYFLDVFFFFERRKDATFNENDAEGSNFNEAADANSFMRDIRGWISHVIGCSGIGAWGNWFIQWHPPSSSKWQDSFLDGYLSEIHIFLSPIEELQEEQHVKDIEQSYLVESLRALEESDEWIVVNETEVIGIDTIKAQLTILSDQDYCIFFKQFNIEAMYLSFLESGISLYKNNPEIKVKEKDRHLLRIFAVTNFIFACLSKGLFLFSSRNYMHILKAIANAIVTIVKILEDTMISNFGILSNDIALTVDSNLNTSVQSELDGSFVRAVAILLNRTRAGTWEYLKSLPCDLISDHMKFFLVNSILRGEKLSLQNLKSEIKSEQNADFVEDFKLAGLSTVLSSNYIEARCLLSFLTILSVSGSNSGYQSRLIERIARILFYFGFMDADYREDLKSECRNLLASICTSHPPTISLLVSWTRKNFSSMGHLSLFLFNGLPLFTWCPNTSDFDGFMAMLRDPVKSDKFELAKYIIGSLNWGLKPDSLADLFIPRSFHRFLALSVCNLYLDRFMKVPMFSMSTALSTTTALAKGKFSALLPSNEEDFYDWCWSTILSLSLYQPPTSLNTYALDSNNASRNKPFEALESAQLATLAGALKTSSLAAYTLLMISDVGHSTVAFEKDGWDMMRLLLDDKRIDAIIFVVNSMILSFVQTEGSQFILSAAFVSYFGSFIKSCNKSMISNVGKNFAENTAAQFFSVWSKIAFSDSDWFNNRISIYLLDTICQIAIFRNNHNIMCSELQQEYSRMLENNRKPSQYNVSLFHPVESMYTVASSFGNYFGSYPTLVSGSSFDWYTVPAALRNHLPAETEFFWFAFLALIVETQVEADIRMTLGNILSRESQTVISNVVKNCDKPLEYFSIYRWCEQILECDVGNPLLPLMIQAFFALYFEKCPNPVISINSCFGFRFFSEHRQKLERLQKKLQQMHLFEDTANTYQRPSLISENFGAEILINEAPHPVVTWIARQTIVTPHTQQTLSSVSTIIKQDFDIIFSKARDASKVHSDYLRSDIEYLNDLKNLYTNNSQSGRYERRCGSSCLGGAQFRFSYDDVQMQRDVNQRLQENRSHFETLSEWDNIDSRVCVCALKIVRAIEWATDPLNANSSNPKNIEEVFLQFFFKIVALDSNIRRYPPVEMIVRRAVNLIGEVYLKNSMPHVQKIFEILKENSSENSTDFLNKAFYPATDIDQFCNMYREFGCMETASVDLLQRFNLSEWLSVCANEAQKEFLEVLLSIFALYNSKIIKISQNAMSVHLENLRILISHESTEKQNVDFTVEIVKLFSNGQISELVFKSVVKTITMGVDRDTEKAVDEYELFELQFSHDQSVRFAKKMNDFLQEIFNNYDNGIYGLDHNKLKPLLELAALVFCSKSMFSMLSEVQKSEVASSFKIFCLLTVGISSHIVKPWFYQTDINFATLSITMIFKAMKKVFRSLSSLDDLANEYWEIFSTLIELDSPPFMISLLQDAMTKSDSDWKSVHSTFTQINLEYLTSVLPVCWTENIPSLKDFPEDSCFGFCWTTLLILTGFETVDKQKVVVDYIFKVLEMQVSTPMQKKIESTDNAKNEVTSFSNVTLIISEIMNQFANNDDVLLLHKLFRLLSVLNKTHKTMFDNVWEGITSSLASTSQPLLWLKPVCTNIASAEFMAILAEKCIERHVEKCSSNLIKWWDAVMNEFRVPELDVDAFLSHCLHYGLVYILYIYAVQNIIALQNTPRASELTNIVGVQLCNWILKINTNEMDRKNEGKIILLVDLFAQLLVRDLERLQVPMHHSRLFSMLPNFAEVLLKWSEPANQGLWTGFGLISATKNRFSPTFKVFCKSLATFIGMRLLETLDAEQKAKFVEKFSVLCSSSEYVDEIESIRKVIDFLQDDSLNLSNIREIVLLVGNFFAFVQMRALFSIPK</sequence>
<evidence type="ECO:0000256" key="3">
    <source>
        <dbReference type="SAM" id="MobiDB-lite"/>
    </source>
</evidence>
<dbReference type="InterPro" id="IPR058750">
    <property type="entry name" value="TPR_Epg5"/>
</dbReference>
<name>A0AAD5XJH3_9FUNG</name>
<dbReference type="InterPro" id="IPR051436">
    <property type="entry name" value="Autophagy-related_EPG5"/>
</dbReference>
<keyword evidence="2" id="KW-0072">Autophagy</keyword>